<dbReference type="Proteomes" id="UP001497497">
    <property type="component" value="Unassembled WGS sequence"/>
</dbReference>
<dbReference type="PANTHER" id="PTHR31569">
    <property type="entry name" value="SWIM-TYPE DOMAIN-CONTAINING PROTEIN"/>
    <property type="match status" value="1"/>
</dbReference>
<dbReference type="PANTHER" id="PTHR31569:SF4">
    <property type="entry name" value="SWIM-TYPE DOMAIN-CONTAINING PROTEIN"/>
    <property type="match status" value="1"/>
</dbReference>
<gene>
    <name evidence="2" type="ORF">GSLYS_00000221001</name>
</gene>
<feature type="non-terminal residue" evidence="2">
    <location>
        <position position="184"/>
    </location>
</feature>
<comment type="caution">
    <text evidence="2">The sequence shown here is derived from an EMBL/GenBank/DDBJ whole genome shotgun (WGS) entry which is preliminary data.</text>
</comment>
<sequence>IHKSLIKKSAKIVKMKKMNSCNIESNSPKKFRTRPRSLQDFVENLRESCDVTIEVIEGEKGSMKGIFWQDSVMKSRFDSFPELLIVGCANDINKLKTSVIFQVIVDGNGESEIASLFLVSSEDPDTFTSLVNIFRNHNTAWLRTRTILTGKDLKHRCVFRSCFPDAGLHICKMQVMEEMKRDLA</sequence>
<evidence type="ECO:0000313" key="2">
    <source>
        <dbReference type="EMBL" id="CAL1526044.1"/>
    </source>
</evidence>
<dbReference type="InterPro" id="IPR048324">
    <property type="entry name" value="ZSWIM1-3_RNaseH-like"/>
</dbReference>
<protein>
    <recommendedName>
        <fullName evidence="1">ZSWIM1/3 RNaseH-like domain-containing protein</fullName>
    </recommendedName>
</protein>
<evidence type="ECO:0000313" key="3">
    <source>
        <dbReference type="Proteomes" id="UP001497497"/>
    </source>
</evidence>
<organism evidence="2 3">
    <name type="scientific">Lymnaea stagnalis</name>
    <name type="common">Great pond snail</name>
    <name type="synonym">Helix stagnalis</name>
    <dbReference type="NCBI Taxonomy" id="6523"/>
    <lineage>
        <taxon>Eukaryota</taxon>
        <taxon>Metazoa</taxon>
        <taxon>Spiralia</taxon>
        <taxon>Lophotrochozoa</taxon>
        <taxon>Mollusca</taxon>
        <taxon>Gastropoda</taxon>
        <taxon>Heterobranchia</taxon>
        <taxon>Euthyneura</taxon>
        <taxon>Panpulmonata</taxon>
        <taxon>Hygrophila</taxon>
        <taxon>Lymnaeoidea</taxon>
        <taxon>Lymnaeidae</taxon>
        <taxon>Lymnaea</taxon>
    </lineage>
</organism>
<accession>A0AAV2GX74</accession>
<dbReference type="Pfam" id="PF21056">
    <property type="entry name" value="ZSWIM1-3_RNaseH-like"/>
    <property type="match status" value="1"/>
</dbReference>
<feature type="domain" description="ZSWIM1/3 RNaseH-like" evidence="1">
    <location>
        <begin position="45"/>
        <end position="166"/>
    </location>
</feature>
<name>A0AAV2GX74_LYMST</name>
<feature type="non-terminal residue" evidence="2">
    <location>
        <position position="1"/>
    </location>
</feature>
<dbReference type="EMBL" id="CAXITT010000002">
    <property type="protein sequence ID" value="CAL1526044.1"/>
    <property type="molecule type" value="Genomic_DNA"/>
</dbReference>
<evidence type="ECO:0000259" key="1">
    <source>
        <dbReference type="Pfam" id="PF21056"/>
    </source>
</evidence>
<proteinExistence type="predicted"/>
<reference evidence="2 3" key="1">
    <citation type="submission" date="2024-04" db="EMBL/GenBank/DDBJ databases">
        <authorList>
            <consortium name="Genoscope - CEA"/>
            <person name="William W."/>
        </authorList>
    </citation>
    <scope>NUCLEOTIDE SEQUENCE [LARGE SCALE GENOMIC DNA]</scope>
</reference>
<keyword evidence="3" id="KW-1185">Reference proteome</keyword>
<dbReference type="AlphaFoldDB" id="A0AAV2GX74"/>
<dbReference type="InterPro" id="IPR052579">
    <property type="entry name" value="Zinc_finger_SWIM"/>
</dbReference>